<sequence length="79" mass="8664">MSNVAPFHGLVDLPFHLKLSVKAGLPLTGWLARGTCATYLLPIHSTSDLQPQTVDQGHRSPSWGTPIGHVPALQYYMRN</sequence>
<protein>
    <submittedName>
        <fullName evidence="1">Uncharacterized protein</fullName>
    </submittedName>
</protein>
<name>A0AAV4D091_9GAST</name>
<dbReference type="AlphaFoldDB" id="A0AAV4D091"/>
<keyword evidence="2" id="KW-1185">Reference proteome</keyword>
<evidence type="ECO:0000313" key="2">
    <source>
        <dbReference type="Proteomes" id="UP000735302"/>
    </source>
</evidence>
<evidence type="ECO:0000313" key="1">
    <source>
        <dbReference type="EMBL" id="GFO37463.1"/>
    </source>
</evidence>
<comment type="caution">
    <text evidence="1">The sequence shown here is derived from an EMBL/GenBank/DDBJ whole genome shotgun (WGS) entry which is preliminary data.</text>
</comment>
<accession>A0AAV4D091</accession>
<organism evidence="1 2">
    <name type="scientific">Plakobranchus ocellatus</name>
    <dbReference type="NCBI Taxonomy" id="259542"/>
    <lineage>
        <taxon>Eukaryota</taxon>
        <taxon>Metazoa</taxon>
        <taxon>Spiralia</taxon>
        <taxon>Lophotrochozoa</taxon>
        <taxon>Mollusca</taxon>
        <taxon>Gastropoda</taxon>
        <taxon>Heterobranchia</taxon>
        <taxon>Euthyneura</taxon>
        <taxon>Panpulmonata</taxon>
        <taxon>Sacoglossa</taxon>
        <taxon>Placobranchoidea</taxon>
        <taxon>Plakobranchidae</taxon>
        <taxon>Plakobranchus</taxon>
    </lineage>
</organism>
<reference evidence="1 2" key="1">
    <citation type="journal article" date="2021" name="Elife">
        <title>Chloroplast acquisition without the gene transfer in kleptoplastic sea slugs, Plakobranchus ocellatus.</title>
        <authorList>
            <person name="Maeda T."/>
            <person name="Takahashi S."/>
            <person name="Yoshida T."/>
            <person name="Shimamura S."/>
            <person name="Takaki Y."/>
            <person name="Nagai Y."/>
            <person name="Toyoda A."/>
            <person name="Suzuki Y."/>
            <person name="Arimoto A."/>
            <person name="Ishii H."/>
            <person name="Satoh N."/>
            <person name="Nishiyama T."/>
            <person name="Hasebe M."/>
            <person name="Maruyama T."/>
            <person name="Minagawa J."/>
            <person name="Obokata J."/>
            <person name="Shigenobu S."/>
        </authorList>
    </citation>
    <scope>NUCLEOTIDE SEQUENCE [LARGE SCALE GENOMIC DNA]</scope>
</reference>
<gene>
    <name evidence="1" type="ORF">PoB_006396800</name>
</gene>
<dbReference type="Proteomes" id="UP000735302">
    <property type="component" value="Unassembled WGS sequence"/>
</dbReference>
<proteinExistence type="predicted"/>
<dbReference type="EMBL" id="BLXT01007237">
    <property type="protein sequence ID" value="GFO37463.1"/>
    <property type="molecule type" value="Genomic_DNA"/>
</dbReference>